<feature type="transmembrane region" description="Helical" evidence="1">
    <location>
        <begin position="116"/>
        <end position="138"/>
    </location>
</feature>
<proteinExistence type="predicted"/>
<dbReference type="OrthoDB" id="3203775at2759"/>
<feature type="transmembrane region" description="Helical" evidence="1">
    <location>
        <begin position="227"/>
        <end position="246"/>
    </location>
</feature>
<keyword evidence="4" id="KW-1185">Reference proteome</keyword>
<dbReference type="PANTHER" id="PTHR40465:SF1">
    <property type="entry name" value="DUF6534 DOMAIN-CONTAINING PROTEIN"/>
    <property type="match status" value="1"/>
</dbReference>
<dbReference type="InterPro" id="IPR045339">
    <property type="entry name" value="DUF6534"/>
</dbReference>
<feature type="transmembrane region" description="Helical" evidence="1">
    <location>
        <begin position="45"/>
        <end position="66"/>
    </location>
</feature>
<comment type="caution">
    <text evidence="3">The sequence shown here is derived from an EMBL/GenBank/DDBJ whole genome shotgun (WGS) entry which is preliminary data.</text>
</comment>
<sequence>MAQYDDLFGSILISSWLASMLYGVVIIKSWEYVTRYPKDLYLRKVLLLCCIISSLLAMIAQMANVYYPTVTFWGNTAAIQAQYWPIPVYVIANSLTGTMVNSFLIHRLYRLSKNKWIALFLMCCVLLGLAGSIMVGIIEISISVSGRAKGAVAALIWTVSTASADIFIALALIWKLVTMRTSFQSTNSLIQRLVIGAIQTGSTTSTCAVATMVSYYIGKNASNVPTAFHYLVGPFYMLTLLYNLSLQHDGVSGTRSGSRSTDTRLAGTNICMDGIQVHRTAIVSMDPPDGNAPRETTTTQSYGDTKVIEEGDGAPFGAKRVRVTDF</sequence>
<evidence type="ECO:0000256" key="1">
    <source>
        <dbReference type="SAM" id="Phobius"/>
    </source>
</evidence>
<evidence type="ECO:0000313" key="4">
    <source>
        <dbReference type="Proteomes" id="UP000623467"/>
    </source>
</evidence>
<feature type="transmembrane region" description="Helical" evidence="1">
    <location>
        <begin position="86"/>
        <end position="104"/>
    </location>
</feature>
<name>A0A8H6Z363_9AGAR</name>
<gene>
    <name evidence="3" type="ORF">MSAN_00780800</name>
</gene>
<organism evidence="3 4">
    <name type="scientific">Mycena sanguinolenta</name>
    <dbReference type="NCBI Taxonomy" id="230812"/>
    <lineage>
        <taxon>Eukaryota</taxon>
        <taxon>Fungi</taxon>
        <taxon>Dikarya</taxon>
        <taxon>Basidiomycota</taxon>
        <taxon>Agaricomycotina</taxon>
        <taxon>Agaricomycetes</taxon>
        <taxon>Agaricomycetidae</taxon>
        <taxon>Agaricales</taxon>
        <taxon>Marasmiineae</taxon>
        <taxon>Mycenaceae</taxon>
        <taxon>Mycena</taxon>
    </lineage>
</organism>
<dbReference type="PANTHER" id="PTHR40465">
    <property type="entry name" value="CHROMOSOME 1, WHOLE GENOME SHOTGUN SEQUENCE"/>
    <property type="match status" value="1"/>
</dbReference>
<feature type="transmembrane region" description="Helical" evidence="1">
    <location>
        <begin position="150"/>
        <end position="173"/>
    </location>
</feature>
<dbReference type="EMBL" id="JACAZH010000004">
    <property type="protein sequence ID" value="KAF7371438.1"/>
    <property type="molecule type" value="Genomic_DNA"/>
</dbReference>
<feature type="transmembrane region" description="Helical" evidence="1">
    <location>
        <begin position="12"/>
        <end position="33"/>
    </location>
</feature>
<feature type="transmembrane region" description="Helical" evidence="1">
    <location>
        <begin position="193"/>
        <end position="215"/>
    </location>
</feature>
<keyword evidence="1" id="KW-0812">Transmembrane</keyword>
<evidence type="ECO:0000313" key="3">
    <source>
        <dbReference type="EMBL" id="KAF7371438.1"/>
    </source>
</evidence>
<dbReference type="Proteomes" id="UP000623467">
    <property type="component" value="Unassembled WGS sequence"/>
</dbReference>
<accession>A0A8H6Z363</accession>
<keyword evidence="1" id="KW-0472">Membrane</keyword>
<protein>
    <recommendedName>
        <fullName evidence="2">DUF6534 domain-containing protein</fullName>
    </recommendedName>
</protein>
<dbReference type="AlphaFoldDB" id="A0A8H6Z363"/>
<evidence type="ECO:0000259" key="2">
    <source>
        <dbReference type="Pfam" id="PF20152"/>
    </source>
</evidence>
<dbReference type="Pfam" id="PF20152">
    <property type="entry name" value="DUF6534"/>
    <property type="match status" value="1"/>
</dbReference>
<feature type="domain" description="DUF6534" evidence="2">
    <location>
        <begin position="162"/>
        <end position="244"/>
    </location>
</feature>
<keyword evidence="1" id="KW-1133">Transmembrane helix</keyword>
<reference evidence="3" key="1">
    <citation type="submission" date="2020-05" db="EMBL/GenBank/DDBJ databases">
        <title>Mycena genomes resolve the evolution of fungal bioluminescence.</title>
        <authorList>
            <person name="Tsai I.J."/>
        </authorList>
    </citation>
    <scope>NUCLEOTIDE SEQUENCE</scope>
    <source>
        <strain evidence="3">160909Yilan</strain>
    </source>
</reference>